<accession>A0A1L3JDX0</accession>
<dbReference type="Proteomes" id="UP000242561">
    <property type="component" value="Chromosome"/>
</dbReference>
<evidence type="ECO:0000259" key="3">
    <source>
        <dbReference type="Pfam" id="PF00326"/>
    </source>
</evidence>
<keyword evidence="1" id="KW-0378">Hydrolase</keyword>
<organism evidence="4 5">
    <name type="scientific">Sphingorhabdus lutea</name>
    <dbReference type="NCBI Taxonomy" id="1913578"/>
    <lineage>
        <taxon>Bacteria</taxon>
        <taxon>Pseudomonadati</taxon>
        <taxon>Pseudomonadota</taxon>
        <taxon>Alphaproteobacteria</taxon>
        <taxon>Sphingomonadales</taxon>
        <taxon>Sphingomonadaceae</taxon>
        <taxon>Sphingorhabdus</taxon>
    </lineage>
</organism>
<evidence type="ECO:0000313" key="4">
    <source>
        <dbReference type="EMBL" id="APG63337.1"/>
    </source>
</evidence>
<dbReference type="AlphaFoldDB" id="A0A1L3JDX0"/>
<dbReference type="RefSeq" id="WP_072559991.1">
    <property type="nucleotide sequence ID" value="NZ_CP018154.1"/>
</dbReference>
<evidence type="ECO:0000256" key="2">
    <source>
        <dbReference type="SAM" id="SignalP"/>
    </source>
</evidence>
<dbReference type="InterPro" id="IPR029058">
    <property type="entry name" value="AB_hydrolase_fold"/>
</dbReference>
<keyword evidence="5" id="KW-1185">Reference proteome</keyword>
<dbReference type="GO" id="GO:0006508">
    <property type="term" value="P:proteolysis"/>
    <property type="evidence" value="ECO:0007669"/>
    <property type="project" value="InterPro"/>
</dbReference>
<feature type="signal peptide" evidence="2">
    <location>
        <begin position="1"/>
        <end position="22"/>
    </location>
</feature>
<protein>
    <recommendedName>
        <fullName evidence="3">Peptidase S9 prolyl oligopeptidase catalytic domain-containing protein</fullName>
    </recommendedName>
</protein>
<dbReference type="PANTHER" id="PTHR42776">
    <property type="entry name" value="SERINE PEPTIDASE S9 FAMILY MEMBER"/>
    <property type="match status" value="1"/>
</dbReference>
<evidence type="ECO:0000256" key="1">
    <source>
        <dbReference type="ARBA" id="ARBA00022801"/>
    </source>
</evidence>
<dbReference type="EMBL" id="CP018154">
    <property type="protein sequence ID" value="APG63337.1"/>
    <property type="molecule type" value="Genomic_DNA"/>
</dbReference>
<dbReference type="PANTHER" id="PTHR42776:SF27">
    <property type="entry name" value="DIPEPTIDYL PEPTIDASE FAMILY MEMBER 6"/>
    <property type="match status" value="1"/>
</dbReference>
<name>A0A1L3JDX0_9SPHN</name>
<feature type="domain" description="Peptidase S9 prolyl oligopeptidase catalytic" evidence="3">
    <location>
        <begin position="482"/>
        <end position="691"/>
    </location>
</feature>
<gene>
    <name evidence="4" type="ORF">LPB140_11675</name>
</gene>
<dbReference type="KEGG" id="sphl:LPB140_11675"/>
<dbReference type="InterPro" id="IPR001375">
    <property type="entry name" value="Peptidase_S9_cat"/>
</dbReference>
<sequence length="696" mass="78806">MRKYLSTATIATIALFSYFNHAAVAQDKLVDENNAQNLTGQNFAAPENITKNEAQTDTQPVAKIPSSIFARYDGISGPILSPNQESVAYIERVNGKLFIAAHNFKTNHLQYISAGEHGDLRWYRWAGDDYIIFSIGDIVDFNREERLLTSLYKYNIKTKEFSVVGLKQKVLIADDVLYIDPKGQYLLQQIRRSYYDYPSVFRVDIATNETKEIIKQKADIWDWYADNTGVVRLGIGIKGDTDNFGGVSYIARDLVNRYLFYYRSNENEGFKQVSKVSLKGDPDKVFASFAAVSNIVSGSDEFFVRFKQENGNHGVRKFNYLTQEWGDIIYQNPDHDISDIILTDDGRDILAATYFDNVGKIIWFDKKMAKMQDDLQITLPNQLVEIRTSNYSKDKYIVSTSSDKDPGSYYLFDPNNKGLHRFNGVNDRIDPAKMSDRQYVSYTARDGVKISAYLTLPKGKPAKNLPLIIYPHGGPFFVHDSWEFDSDAQFLANRGYAVLQPNFRGSGGYGNAFYELGHGQIGLKMQDDLDDGMDFLVKQGIADANRACIVGASYGGYAALWGATRNPERYRCAASFAGVTDWDLMLLYDNDFLDDPAYKRFSSALKGEDRAKLKYVSPLLNIDKLTRPILLAQGKKDDIVPFSQHRAMVKAAKAAGVNFEELVFEEEAHGFKESKNHQKWLDTLEAFLNKHNPADE</sequence>
<dbReference type="GO" id="GO:0004252">
    <property type="term" value="F:serine-type endopeptidase activity"/>
    <property type="evidence" value="ECO:0007669"/>
    <property type="project" value="TreeGrafter"/>
</dbReference>
<dbReference type="Gene3D" id="3.40.50.1820">
    <property type="entry name" value="alpha/beta hydrolase"/>
    <property type="match status" value="1"/>
</dbReference>
<dbReference type="STRING" id="1913578.LPB140_11675"/>
<evidence type="ECO:0000313" key="5">
    <source>
        <dbReference type="Proteomes" id="UP000242561"/>
    </source>
</evidence>
<dbReference type="SUPFAM" id="SSF53474">
    <property type="entry name" value="alpha/beta-Hydrolases"/>
    <property type="match status" value="1"/>
</dbReference>
<proteinExistence type="predicted"/>
<dbReference type="InterPro" id="IPR011044">
    <property type="entry name" value="Quino_amine_DH_bsu"/>
</dbReference>
<dbReference type="OrthoDB" id="128799at2"/>
<reference evidence="4 5" key="1">
    <citation type="submission" date="2016-11" db="EMBL/GenBank/DDBJ databases">
        <title>Sphingorhabdus sp. LPB0140, isolated from marine environment.</title>
        <authorList>
            <person name="Kim E."/>
            <person name="Yi H."/>
        </authorList>
    </citation>
    <scope>NUCLEOTIDE SEQUENCE [LARGE SCALE GENOMIC DNA]</scope>
    <source>
        <strain evidence="4 5">LPB0140</strain>
    </source>
</reference>
<keyword evidence="2" id="KW-0732">Signal</keyword>
<dbReference type="Pfam" id="PF00326">
    <property type="entry name" value="Peptidase_S9"/>
    <property type="match status" value="1"/>
</dbReference>
<dbReference type="SUPFAM" id="SSF50969">
    <property type="entry name" value="YVTN repeat-like/Quinoprotein amine dehydrogenase"/>
    <property type="match status" value="1"/>
</dbReference>
<feature type="chain" id="PRO_5012588989" description="Peptidase S9 prolyl oligopeptidase catalytic domain-containing protein" evidence="2">
    <location>
        <begin position="23"/>
        <end position="696"/>
    </location>
</feature>